<proteinExistence type="inferred from homology"/>
<accession>A0A7D4Q3F4</accession>
<keyword evidence="3" id="KW-1185">Reference proteome</keyword>
<evidence type="ECO:0000313" key="2">
    <source>
        <dbReference type="EMBL" id="QKJ24729.1"/>
    </source>
</evidence>
<name>A0A7D4Q3F4_9MICO</name>
<dbReference type="KEGG" id="aqg:HRU87_00505"/>
<evidence type="ECO:0000256" key="1">
    <source>
        <dbReference type="ARBA" id="ARBA00009981"/>
    </source>
</evidence>
<dbReference type="AlphaFoldDB" id="A0A7D4Q3F4"/>
<sequence length="98" mass="11032">MTYVFNMHEAKSKLSRLIELMESGEEVILARDGVRVARLTPETKTPRPKLGEFIPIIPELTGSENLSRPGVGWEENLSRKNQMLLELLAKESNEQPAA</sequence>
<dbReference type="InterPro" id="IPR036165">
    <property type="entry name" value="YefM-like_sf"/>
</dbReference>
<evidence type="ECO:0000313" key="3">
    <source>
        <dbReference type="Proteomes" id="UP000501003"/>
    </source>
</evidence>
<protein>
    <recommendedName>
        <fullName evidence="4">Antitoxin</fullName>
    </recommendedName>
</protein>
<gene>
    <name evidence="2" type="ORF">HRU87_00505</name>
</gene>
<dbReference type="Proteomes" id="UP000501003">
    <property type="component" value="Chromosome"/>
</dbReference>
<evidence type="ECO:0008006" key="4">
    <source>
        <dbReference type="Google" id="ProtNLM"/>
    </source>
</evidence>
<organism evidence="2 3">
    <name type="scientific">Aquiluna borgnonia</name>
    <dbReference type="NCBI Taxonomy" id="2499157"/>
    <lineage>
        <taxon>Bacteria</taxon>
        <taxon>Bacillati</taxon>
        <taxon>Actinomycetota</taxon>
        <taxon>Actinomycetes</taxon>
        <taxon>Micrococcales</taxon>
        <taxon>Microbacteriaceae</taxon>
        <taxon>Luna cluster</taxon>
        <taxon>Luna-1 subcluster</taxon>
        <taxon>Aquiluna</taxon>
    </lineage>
</organism>
<dbReference type="RefSeq" id="WP_173493028.1">
    <property type="nucleotide sequence ID" value="NZ_CP054056.1"/>
</dbReference>
<dbReference type="SUPFAM" id="SSF143120">
    <property type="entry name" value="YefM-like"/>
    <property type="match status" value="1"/>
</dbReference>
<comment type="similarity">
    <text evidence="1">Belongs to the phD/YefM antitoxin family.</text>
</comment>
<dbReference type="EMBL" id="CP054056">
    <property type="protein sequence ID" value="QKJ24729.1"/>
    <property type="molecule type" value="Genomic_DNA"/>
</dbReference>
<reference evidence="2 3" key="1">
    <citation type="submission" date="2020-05" db="EMBL/GenBank/DDBJ databases">
        <title>Aquirufa sp. strain 15G-AUS-rot a new Aquirufa species.</title>
        <authorList>
            <person name="Pitt A."/>
            <person name="Hahn M.W."/>
        </authorList>
    </citation>
    <scope>NUCLEOTIDE SEQUENCE [LARGE SCALE GENOMIC DNA]</scope>
    <source>
        <strain evidence="2 3">15G-AUS-rot</strain>
    </source>
</reference>